<proteinExistence type="predicted"/>
<name>A0AAD6QNX6_9ROSI</name>
<evidence type="ECO:0000313" key="2">
    <source>
        <dbReference type="EMBL" id="KAJ6993911.1"/>
    </source>
</evidence>
<protein>
    <recommendedName>
        <fullName evidence="1">U4/U6.U5 small nuclear ribonucleoprotein 27kDa protein domain-containing protein</fullName>
    </recommendedName>
</protein>
<organism evidence="2 3">
    <name type="scientific">Populus alba x Populus x berolinensis</name>
    <dbReference type="NCBI Taxonomy" id="444605"/>
    <lineage>
        <taxon>Eukaryota</taxon>
        <taxon>Viridiplantae</taxon>
        <taxon>Streptophyta</taxon>
        <taxon>Embryophyta</taxon>
        <taxon>Tracheophyta</taxon>
        <taxon>Spermatophyta</taxon>
        <taxon>Magnoliopsida</taxon>
        <taxon>eudicotyledons</taxon>
        <taxon>Gunneridae</taxon>
        <taxon>Pentapetalae</taxon>
        <taxon>rosids</taxon>
        <taxon>fabids</taxon>
        <taxon>Malpighiales</taxon>
        <taxon>Salicaceae</taxon>
        <taxon>Saliceae</taxon>
        <taxon>Populus</taxon>
    </lineage>
</organism>
<dbReference type="Proteomes" id="UP001164929">
    <property type="component" value="Chromosome 6"/>
</dbReference>
<evidence type="ECO:0000259" key="1">
    <source>
        <dbReference type="Pfam" id="PF08648"/>
    </source>
</evidence>
<dbReference type="AlphaFoldDB" id="A0AAD6QNX6"/>
<comment type="caution">
    <text evidence="2">The sequence shown here is derived from an EMBL/GenBank/DDBJ whole genome shotgun (WGS) entry which is preliminary data.</text>
</comment>
<keyword evidence="3" id="KW-1185">Reference proteome</keyword>
<sequence>MDEDEIEMMKQLGIPSIDSTQGKPVPSEDVSRVRAVAKRGRFNQTLPLERNHLYFFHKVWGSD</sequence>
<dbReference type="EMBL" id="JAQIZT010000006">
    <property type="protein sequence ID" value="KAJ6993911.1"/>
    <property type="molecule type" value="Genomic_DNA"/>
</dbReference>
<gene>
    <name evidence="2" type="ORF">NC653_016897</name>
</gene>
<evidence type="ECO:0000313" key="3">
    <source>
        <dbReference type="Proteomes" id="UP001164929"/>
    </source>
</evidence>
<feature type="domain" description="U4/U6.U5 small nuclear ribonucleoprotein 27kDa protein" evidence="1">
    <location>
        <begin position="3"/>
        <end position="39"/>
    </location>
</feature>
<dbReference type="GO" id="GO:0008380">
    <property type="term" value="P:RNA splicing"/>
    <property type="evidence" value="ECO:0007669"/>
    <property type="project" value="InterPro"/>
</dbReference>
<dbReference type="Pfam" id="PF08648">
    <property type="entry name" value="SNRNP27"/>
    <property type="match status" value="1"/>
</dbReference>
<reference evidence="2" key="1">
    <citation type="journal article" date="2023" name="Mol. Ecol. Resour.">
        <title>Chromosome-level genome assembly of a triploid poplar Populus alba 'Berolinensis'.</title>
        <authorList>
            <person name="Chen S."/>
            <person name="Yu Y."/>
            <person name="Wang X."/>
            <person name="Wang S."/>
            <person name="Zhang T."/>
            <person name="Zhou Y."/>
            <person name="He R."/>
            <person name="Meng N."/>
            <person name="Wang Y."/>
            <person name="Liu W."/>
            <person name="Liu Z."/>
            <person name="Liu J."/>
            <person name="Guo Q."/>
            <person name="Huang H."/>
            <person name="Sederoff R.R."/>
            <person name="Wang G."/>
            <person name="Qu G."/>
            <person name="Chen S."/>
        </authorList>
    </citation>
    <scope>NUCLEOTIDE SEQUENCE</scope>
    <source>
        <strain evidence="2">SC-2020</strain>
    </source>
</reference>
<dbReference type="InterPro" id="IPR013957">
    <property type="entry name" value="SNRNP27"/>
</dbReference>
<accession>A0AAD6QNX6</accession>